<sequence length="94" mass="11502">MDEQTLYASPHWEGNWIEYTHHIHPPILYFVKNKRWILVNPDHRCSPDTKYKEFTFDQAMDWLHKNVWLIDPHSVPDVVFRKIKELENQEWANS</sequence>
<dbReference type="EMBL" id="MHWW01000015">
    <property type="protein sequence ID" value="OHB14714.1"/>
    <property type="molecule type" value="Genomic_DNA"/>
</dbReference>
<accession>A0A1G2UZB1</accession>
<protein>
    <submittedName>
        <fullName evidence="1">Uncharacterized protein</fullName>
    </submittedName>
</protein>
<organism evidence="1 2">
    <name type="scientific">Candidatus Zambryskibacteria bacterium RIFOXYC1_FULL_39_10</name>
    <dbReference type="NCBI Taxonomy" id="1802779"/>
    <lineage>
        <taxon>Bacteria</taxon>
        <taxon>Candidatus Zambryskiibacteriota</taxon>
    </lineage>
</organism>
<evidence type="ECO:0000313" key="2">
    <source>
        <dbReference type="Proteomes" id="UP000177697"/>
    </source>
</evidence>
<name>A0A1G2UZB1_9BACT</name>
<comment type="caution">
    <text evidence="1">The sequence shown here is derived from an EMBL/GenBank/DDBJ whole genome shotgun (WGS) entry which is preliminary data.</text>
</comment>
<reference evidence="1 2" key="1">
    <citation type="journal article" date="2016" name="Nat. Commun.">
        <title>Thousands of microbial genomes shed light on interconnected biogeochemical processes in an aquifer system.</title>
        <authorList>
            <person name="Anantharaman K."/>
            <person name="Brown C.T."/>
            <person name="Hug L.A."/>
            <person name="Sharon I."/>
            <person name="Castelle C.J."/>
            <person name="Probst A.J."/>
            <person name="Thomas B.C."/>
            <person name="Singh A."/>
            <person name="Wilkins M.J."/>
            <person name="Karaoz U."/>
            <person name="Brodie E.L."/>
            <person name="Williams K.H."/>
            <person name="Hubbard S.S."/>
            <person name="Banfield J.F."/>
        </authorList>
    </citation>
    <scope>NUCLEOTIDE SEQUENCE [LARGE SCALE GENOMIC DNA]</scope>
</reference>
<gene>
    <name evidence="1" type="ORF">A2431_01275</name>
</gene>
<dbReference type="Proteomes" id="UP000177697">
    <property type="component" value="Unassembled WGS sequence"/>
</dbReference>
<proteinExistence type="predicted"/>
<evidence type="ECO:0000313" key="1">
    <source>
        <dbReference type="EMBL" id="OHB14714.1"/>
    </source>
</evidence>
<dbReference type="AlphaFoldDB" id="A0A1G2UZB1"/>